<sequence>MSSKPRLLLAFLLAVLLASLLASIFQTQTNLAALQALGAPMPLDVRVGTTCLDLLGFAPTFALLSALGFLFALPLAAWLARRMPSLRWLIFVLAGAAAIWTALALANALAPMPTLIAADRSPFGTLGLMACGSVGALLFGLLGRRVRYRAQPTSSDSL</sequence>
<gene>
    <name evidence="1" type="ORF">SAMN05216576_101664</name>
</gene>
<accession>A0A1G6JDE8</accession>
<dbReference type="AlphaFoldDB" id="A0A1G6JDE8"/>
<evidence type="ECO:0000313" key="1">
    <source>
        <dbReference type="EMBL" id="SDC16667.1"/>
    </source>
</evidence>
<dbReference type="GeneID" id="83639678"/>
<dbReference type="RefSeq" id="WP_017678465.1">
    <property type="nucleotide sequence ID" value="NZ_FMZQ01000001.1"/>
</dbReference>
<keyword evidence="2" id="KW-1185">Reference proteome</keyword>
<protein>
    <submittedName>
        <fullName evidence="1">Uncharacterized protein</fullName>
    </submittedName>
</protein>
<reference evidence="2" key="1">
    <citation type="submission" date="2016-10" db="EMBL/GenBank/DDBJ databases">
        <authorList>
            <person name="Varghese N."/>
            <person name="Submissions S."/>
        </authorList>
    </citation>
    <scope>NUCLEOTIDE SEQUENCE [LARGE SCALE GENOMIC DNA]</scope>
    <source>
        <strain evidence="2">DSM 26382</strain>
    </source>
</reference>
<name>A0A1G6JDE8_9GAMM</name>
<dbReference type="EMBL" id="FMZQ01000001">
    <property type="protein sequence ID" value="SDC16667.1"/>
    <property type="molecule type" value="Genomic_DNA"/>
</dbReference>
<evidence type="ECO:0000313" key="2">
    <source>
        <dbReference type="Proteomes" id="UP000199467"/>
    </source>
</evidence>
<organism evidence="1 2">
    <name type="scientific">Ectopseudomonas chengduensis</name>
    <dbReference type="NCBI Taxonomy" id="489632"/>
    <lineage>
        <taxon>Bacteria</taxon>
        <taxon>Pseudomonadati</taxon>
        <taxon>Pseudomonadota</taxon>
        <taxon>Gammaproteobacteria</taxon>
        <taxon>Pseudomonadales</taxon>
        <taxon>Pseudomonadaceae</taxon>
        <taxon>Ectopseudomonas</taxon>
    </lineage>
</organism>
<proteinExistence type="predicted"/>
<dbReference type="Proteomes" id="UP000199467">
    <property type="component" value="Unassembled WGS sequence"/>
</dbReference>